<evidence type="ECO:0000313" key="4">
    <source>
        <dbReference type="Proteomes" id="UP001198151"/>
    </source>
</evidence>
<dbReference type="RefSeq" id="WP_227706898.1">
    <property type="nucleotide sequence ID" value="NZ_JAJEQX010000006.1"/>
</dbReference>
<dbReference type="EMBL" id="JAJEQX010000006">
    <property type="protein sequence ID" value="MCC2253755.1"/>
    <property type="molecule type" value="Genomic_DNA"/>
</dbReference>
<keyword evidence="2" id="KW-1133">Transmembrane helix</keyword>
<name>A0ABS8FUP7_9FIRM</name>
<evidence type="ECO:0008006" key="5">
    <source>
        <dbReference type="Google" id="ProtNLM"/>
    </source>
</evidence>
<feature type="transmembrane region" description="Helical" evidence="2">
    <location>
        <begin position="37"/>
        <end position="55"/>
    </location>
</feature>
<keyword evidence="2" id="KW-0812">Transmembrane</keyword>
<reference evidence="3 4" key="1">
    <citation type="submission" date="2021-10" db="EMBL/GenBank/DDBJ databases">
        <title>Anaerobic single-cell dispensing facilitates the cultivation of human gut bacteria.</title>
        <authorList>
            <person name="Afrizal A."/>
        </authorList>
    </citation>
    <scope>NUCLEOTIDE SEQUENCE [LARGE SCALE GENOMIC DNA]</scope>
    <source>
        <strain evidence="3 4">CLA-AA-H200</strain>
    </source>
</reference>
<feature type="compositionally biased region" description="Acidic residues" evidence="1">
    <location>
        <begin position="122"/>
        <end position="135"/>
    </location>
</feature>
<feature type="compositionally biased region" description="Basic and acidic residues" evidence="1">
    <location>
        <begin position="80"/>
        <end position="104"/>
    </location>
</feature>
<gene>
    <name evidence="3" type="ORF">LKD70_04780</name>
</gene>
<sequence length="208" mass="22996">MKKAAFIVRIILGAYLVWIGARLLIQALNERPSNMMLLSVMSVVFIVFGAFYVIVSARTVYRMNRGGKEGTGNSSSSPETAEKSEKIVKAVIRPKETEDVRPGRAEGVNLHATDIKSGLSGENEENDLSEPEEKTEEVLSVPAGDNEESEKAEVSQEAEEGEKNFGEDTLRIHVQEGMKKREFLQDETDGPTEEASGAEALEKDYEER</sequence>
<keyword evidence="2" id="KW-0472">Membrane</keyword>
<proteinExistence type="predicted"/>
<feature type="compositionally biased region" description="Basic and acidic residues" evidence="1">
    <location>
        <begin position="161"/>
        <end position="184"/>
    </location>
</feature>
<dbReference type="Proteomes" id="UP001198151">
    <property type="component" value="Unassembled WGS sequence"/>
</dbReference>
<organism evidence="3 4">
    <name type="scientific">Ruminococcus turbiniformis</name>
    <dbReference type="NCBI Taxonomy" id="2881258"/>
    <lineage>
        <taxon>Bacteria</taxon>
        <taxon>Bacillati</taxon>
        <taxon>Bacillota</taxon>
        <taxon>Clostridia</taxon>
        <taxon>Eubacteriales</taxon>
        <taxon>Oscillospiraceae</taxon>
        <taxon>Ruminococcus</taxon>
    </lineage>
</organism>
<feature type="transmembrane region" description="Helical" evidence="2">
    <location>
        <begin position="6"/>
        <end position="25"/>
    </location>
</feature>
<keyword evidence="4" id="KW-1185">Reference proteome</keyword>
<protein>
    <recommendedName>
        <fullName evidence="5">Prolipoprotein diacylglyceryl transferase</fullName>
    </recommendedName>
</protein>
<comment type="caution">
    <text evidence="3">The sequence shown here is derived from an EMBL/GenBank/DDBJ whole genome shotgun (WGS) entry which is preliminary data.</text>
</comment>
<feature type="region of interest" description="Disordered" evidence="1">
    <location>
        <begin position="65"/>
        <end position="208"/>
    </location>
</feature>
<evidence type="ECO:0000313" key="3">
    <source>
        <dbReference type="EMBL" id="MCC2253755.1"/>
    </source>
</evidence>
<evidence type="ECO:0000256" key="1">
    <source>
        <dbReference type="SAM" id="MobiDB-lite"/>
    </source>
</evidence>
<evidence type="ECO:0000256" key="2">
    <source>
        <dbReference type="SAM" id="Phobius"/>
    </source>
</evidence>
<accession>A0ABS8FUP7</accession>